<dbReference type="Proteomes" id="UP000473014">
    <property type="component" value="Unassembled WGS sequence"/>
</dbReference>
<name>A0A6G2BAZ7_9ACTN</name>
<evidence type="ECO:0008006" key="3">
    <source>
        <dbReference type="Google" id="ProtNLM"/>
    </source>
</evidence>
<comment type="caution">
    <text evidence="1">The sequence shown here is derived from an EMBL/GenBank/DDBJ whole genome shotgun (WGS) entry which is preliminary data.</text>
</comment>
<protein>
    <recommendedName>
        <fullName evidence="3">VWFA domain-containing protein</fullName>
    </recommendedName>
</protein>
<evidence type="ECO:0000313" key="1">
    <source>
        <dbReference type="EMBL" id="MTE19438.1"/>
    </source>
</evidence>
<dbReference type="OrthoDB" id="9806395at2"/>
<dbReference type="InterPro" id="IPR036465">
    <property type="entry name" value="vWFA_dom_sf"/>
</dbReference>
<dbReference type="AlphaFoldDB" id="A0A6G2BAZ7"/>
<evidence type="ECO:0000313" key="2">
    <source>
        <dbReference type="Proteomes" id="UP000473014"/>
    </source>
</evidence>
<dbReference type="SUPFAM" id="SSF53300">
    <property type="entry name" value="vWA-like"/>
    <property type="match status" value="1"/>
</dbReference>
<dbReference type="EMBL" id="WIXO01000001">
    <property type="protein sequence ID" value="MTE19438.1"/>
    <property type="molecule type" value="Genomic_DNA"/>
</dbReference>
<proteinExistence type="predicted"/>
<sequence length="225" mass="24287">MAENQGHLLPVYMVADESGSMSPYVDDLNAGLASLRRVLLGEPMTAARIRFSVVGFAGGTTEYLRLADLRQGQEPPPLGAHGGTSYAAVFRDLLRRVPEDVSVLKGQGYRVHRPAVFFLSDGRPDRNEDWRTPHRRLTDRSVTRAAPNIVACGIGDADAETILGVATERHFAFVSVPGAELGDSVAGFCSELTRSVVESGRSIASGTAELTFDRPEGFRMAIDVI</sequence>
<dbReference type="RefSeq" id="WP_155070787.1">
    <property type="nucleotide sequence ID" value="NZ_WIXO01000001.1"/>
</dbReference>
<organism evidence="1 2">
    <name type="scientific">Streptomyces taklimakanensis</name>
    <dbReference type="NCBI Taxonomy" id="2569853"/>
    <lineage>
        <taxon>Bacteria</taxon>
        <taxon>Bacillati</taxon>
        <taxon>Actinomycetota</taxon>
        <taxon>Actinomycetes</taxon>
        <taxon>Kitasatosporales</taxon>
        <taxon>Streptomycetaceae</taxon>
        <taxon>Streptomyces</taxon>
    </lineage>
</organism>
<accession>A0A6G2BAZ7</accession>
<keyword evidence="2" id="KW-1185">Reference proteome</keyword>
<gene>
    <name evidence="1" type="ORF">F0L17_09920</name>
</gene>
<reference evidence="1 2" key="1">
    <citation type="submission" date="2019-11" db="EMBL/GenBank/DDBJ databases">
        <authorList>
            <person name="Yuan L."/>
        </authorList>
    </citation>
    <scope>NUCLEOTIDE SEQUENCE [LARGE SCALE GENOMIC DNA]</scope>
    <source>
        <strain evidence="1 2">TRM43335</strain>
    </source>
</reference>
<dbReference type="Gene3D" id="3.40.50.410">
    <property type="entry name" value="von Willebrand factor, type A domain"/>
    <property type="match status" value="1"/>
</dbReference>